<evidence type="ECO:0000313" key="2">
    <source>
        <dbReference type="EMBL" id="GGY15517.1"/>
    </source>
</evidence>
<dbReference type="Proteomes" id="UP000653308">
    <property type="component" value="Unassembled WGS sequence"/>
</dbReference>
<dbReference type="EMBL" id="BMWE01000005">
    <property type="protein sequence ID" value="GGY15517.1"/>
    <property type="molecule type" value="Genomic_DNA"/>
</dbReference>
<proteinExistence type="predicted"/>
<organism evidence="2 3">
    <name type="scientific">Streptomyces djakartensis</name>
    <dbReference type="NCBI Taxonomy" id="68193"/>
    <lineage>
        <taxon>Bacteria</taxon>
        <taxon>Bacillati</taxon>
        <taxon>Actinomycetota</taxon>
        <taxon>Actinomycetes</taxon>
        <taxon>Kitasatosporales</taxon>
        <taxon>Streptomycetaceae</taxon>
        <taxon>Streptomyces</taxon>
    </lineage>
</organism>
<name>A0ABQ2ZG06_9ACTN</name>
<keyword evidence="3" id="KW-1185">Reference proteome</keyword>
<protein>
    <submittedName>
        <fullName evidence="2">Uncharacterized protein</fullName>
    </submittedName>
</protein>
<evidence type="ECO:0000256" key="1">
    <source>
        <dbReference type="SAM" id="MobiDB-lite"/>
    </source>
</evidence>
<comment type="caution">
    <text evidence="2">The sequence shown here is derived from an EMBL/GenBank/DDBJ whole genome shotgun (WGS) entry which is preliminary data.</text>
</comment>
<sequence>MPAHRENNQNNKGVCCGGARTEPSARQAGPAGRDAHVEVVHRVRGAGGRPQTESGDSAASNRRRTTRASLQPRSSSQAARVPAVSIRAGCPSPNLRNPITPRAGKPPPYSAVGSLGNPPFV</sequence>
<reference evidence="3" key="1">
    <citation type="journal article" date="2019" name="Int. J. Syst. Evol. Microbiol.">
        <title>The Global Catalogue of Microorganisms (GCM) 10K type strain sequencing project: providing services to taxonomists for standard genome sequencing and annotation.</title>
        <authorList>
            <consortium name="The Broad Institute Genomics Platform"/>
            <consortium name="The Broad Institute Genome Sequencing Center for Infectious Disease"/>
            <person name="Wu L."/>
            <person name="Ma J."/>
        </authorList>
    </citation>
    <scope>NUCLEOTIDE SEQUENCE [LARGE SCALE GENOMIC DNA]</scope>
    <source>
        <strain evidence="3">JCM 4957</strain>
    </source>
</reference>
<feature type="region of interest" description="Disordered" evidence="1">
    <location>
        <begin position="1"/>
        <end position="121"/>
    </location>
</feature>
<evidence type="ECO:0000313" key="3">
    <source>
        <dbReference type="Proteomes" id="UP000653308"/>
    </source>
</evidence>
<accession>A0ABQ2ZG06</accession>
<gene>
    <name evidence="2" type="ORF">GCM10010384_21680</name>
</gene>